<evidence type="ECO:0000256" key="1">
    <source>
        <dbReference type="SAM" id="Phobius"/>
    </source>
</evidence>
<evidence type="ECO:0000313" key="2">
    <source>
        <dbReference type="EnsemblMetazoa" id="GBRI020915-PA"/>
    </source>
</evidence>
<keyword evidence="1" id="KW-0472">Membrane</keyword>
<protein>
    <submittedName>
        <fullName evidence="2">Uncharacterized protein</fullName>
    </submittedName>
</protein>
<keyword evidence="3" id="KW-1185">Reference proteome</keyword>
<sequence length="61" mass="7043">MAVRQSDDACAAVKFSIHFELWIGFHFDQPILTNKELLSSLVMVVVVVVVGMKKKRFRFIF</sequence>
<evidence type="ECO:0000313" key="3">
    <source>
        <dbReference type="Proteomes" id="UP000091820"/>
    </source>
</evidence>
<proteinExistence type="predicted"/>
<dbReference type="EnsemblMetazoa" id="GBRI020915-RA">
    <property type="protein sequence ID" value="GBRI020915-PA"/>
    <property type="gene ID" value="GBRI020915"/>
</dbReference>
<dbReference type="AlphaFoldDB" id="A0A1A9WIE8"/>
<reference evidence="3" key="1">
    <citation type="submission" date="2014-03" db="EMBL/GenBank/DDBJ databases">
        <authorList>
            <person name="Aksoy S."/>
            <person name="Warren W."/>
            <person name="Wilson R.K."/>
        </authorList>
    </citation>
    <scope>NUCLEOTIDE SEQUENCE [LARGE SCALE GENOMIC DNA]</scope>
    <source>
        <strain evidence="3">IAEA</strain>
    </source>
</reference>
<keyword evidence="1" id="KW-1133">Transmembrane helix</keyword>
<feature type="transmembrane region" description="Helical" evidence="1">
    <location>
        <begin position="37"/>
        <end position="52"/>
    </location>
</feature>
<keyword evidence="1" id="KW-0812">Transmembrane</keyword>
<accession>A0A1A9WIE8</accession>
<reference evidence="2" key="2">
    <citation type="submission" date="2020-05" db="UniProtKB">
        <authorList>
            <consortium name="EnsemblMetazoa"/>
        </authorList>
    </citation>
    <scope>IDENTIFICATION</scope>
    <source>
        <strain evidence="2">IAEA</strain>
    </source>
</reference>
<dbReference type="VEuPathDB" id="VectorBase:GBRI020915"/>
<name>A0A1A9WIE8_9MUSC</name>
<organism evidence="2 3">
    <name type="scientific">Glossina brevipalpis</name>
    <dbReference type="NCBI Taxonomy" id="37001"/>
    <lineage>
        <taxon>Eukaryota</taxon>
        <taxon>Metazoa</taxon>
        <taxon>Ecdysozoa</taxon>
        <taxon>Arthropoda</taxon>
        <taxon>Hexapoda</taxon>
        <taxon>Insecta</taxon>
        <taxon>Pterygota</taxon>
        <taxon>Neoptera</taxon>
        <taxon>Endopterygota</taxon>
        <taxon>Diptera</taxon>
        <taxon>Brachycera</taxon>
        <taxon>Muscomorpha</taxon>
        <taxon>Hippoboscoidea</taxon>
        <taxon>Glossinidae</taxon>
        <taxon>Glossina</taxon>
    </lineage>
</organism>
<dbReference type="Proteomes" id="UP000091820">
    <property type="component" value="Unassembled WGS sequence"/>
</dbReference>